<evidence type="ECO:0000256" key="8">
    <source>
        <dbReference type="ARBA" id="ARBA00022741"/>
    </source>
</evidence>
<dbReference type="FunFam" id="3.20.20.70:FF:000154">
    <property type="entry name" value="Probable nitronate monooxygenase"/>
    <property type="match status" value="1"/>
</dbReference>
<dbReference type="InterPro" id="IPR004136">
    <property type="entry name" value="NMO"/>
</dbReference>
<evidence type="ECO:0000256" key="11">
    <source>
        <dbReference type="ARBA" id="ARBA00031155"/>
    </source>
</evidence>
<evidence type="ECO:0000256" key="4">
    <source>
        <dbReference type="ARBA" id="ARBA00013457"/>
    </source>
</evidence>
<organism evidence="13 14">
    <name type="scientific">Macrococcus lamae</name>
    <dbReference type="NCBI Taxonomy" id="198484"/>
    <lineage>
        <taxon>Bacteria</taxon>
        <taxon>Bacillati</taxon>
        <taxon>Bacillota</taxon>
        <taxon>Bacilli</taxon>
        <taxon>Bacillales</taxon>
        <taxon>Staphylococcaceae</taxon>
        <taxon>Macrococcus</taxon>
    </lineage>
</organism>
<dbReference type="AlphaFoldDB" id="A0A4R6BV93"/>
<dbReference type="InterPro" id="IPR013785">
    <property type="entry name" value="Aldolase_TIM"/>
</dbReference>
<dbReference type="EMBL" id="SCWB01000006">
    <property type="protein sequence ID" value="TDM12104.1"/>
    <property type="molecule type" value="Genomic_DNA"/>
</dbReference>
<keyword evidence="7" id="KW-0288">FMN</keyword>
<dbReference type="PANTHER" id="PTHR42747">
    <property type="entry name" value="NITRONATE MONOOXYGENASE-RELATED"/>
    <property type="match status" value="1"/>
</dbReference>
<proteinExistence type="inferred from homology"/>
<dbReference type="PANTHER" id="PTHR42747:SF3">
    <property type="entry name" value="NITRONATE MONOOXYGENASE-RELATED"/>
    <property type="match status" value="1"/>
</dbReference>
<evidence type="ECO:0000256" key="10">
    <source>
        <dbReference type="ARBA" id="ARBA00023033"/>
    </source>
</evidence>
<keyword evidence="9" id="KW-0560">Oxidoreductase</keyword>
<dbReference type="Pfam" id="PF03060">
    <property type="entry name" value="NMO"/>
    <property type="match status" value="1"/>
</dbReference>
<evidence type="ECO:0000313" key="13">
    <source>
        <dbReference type="EMBL" id="TDM12104.1"/>
    </source>
</evidence>
<dbReference type="Proteomes" id="UP000294802">
    <property type="component" value="Unassembled WGS sequence"/>
</dbReference>
<dbReference type="SUPFAM" id="SSF51412">
    <property type="entry name" value="Inosine monophosphate dehydrogenase (IMPDH)"/>
    <property type="match status" value="1"/>
</dbReference>
<evidence type="ECO:0000256" key="2">
    <source>
        <dbReference type="ARBA" id="ARBA00003535"/>
    </source>
</evidence>
<comment type="catalytic activity">
    <reaction evidence="12">
        <text>3 propionate 3-nitronate + 3 O2 + H2O = 3 3-oxopropanoate + 2 nitrate + nitrite + H2O2 + 3 H(+)</text>
        <dbReference type="Rhea" id="RHEA:57332"/>
        <dbReference type="ChEBI" id="CHEBI:15377"/>
        <dbReference type="ChEBI" id="CHEBI:15378"/>
        <dbReference type="ChEBI" id="CHEBI:15379"/>
        <dbReference type="ChEBI" id="CHEBI:16240"/>
        <dbReference type="ChEBI" id="CHEBI:16301"/>
        <dbReference type="ChEBI" id="CHEBI:17632"/>
        <dbReference type="ChEBI" id="CHEBI:33190"/>
        <dbReference type="ChEBI" id="CHEBI:136067"/>
    </reaction>
</comment>
<protein>
    <recommendedName>
        <fullName evidence="4">Probable nitronate monooxygenase</fullName>
    </recommendedName>
    <alternativeName>
        <fullName evidence="11">Propionate 3-nitronate monooxygenase</fullName>
    </alternativeName>
</protein>
<sequence>MLNITFPIIQAPMAGGIITPSFAASVSNNGCLGSIAAGGLSIETLTQQIKEVQVLTSHPYAVNIFAHPRISDLSYDMKTVNAALNEIRKILNIPQVTDVALIEEPSVEEYVELCIQLHVPVVSFTFGCPDKHLVALLKDAGIKVIGTATNVAEALMIEDHCMDFVIAQGYEAGGHQGGFLKKPPIGLMSLIPQVVDAVNIPVIAAGGISDRRGIKAAAALGADYVQIGTRFLNTYESNAHPLHKESINQAAETSAVLTAAFTGKQARGIENKMMQLMTYHSIPPYPIMNQLTADIRAAAKAQNNAEFMSNWAGQNIRTAQTVSLHTLLNELTTDR</sequence>
<dbReference type="GO" id="GO:0000166">
    <property type="term" value="F:nucleotide binding"/>
    <property type="evidence" value="ECO:0007669"/>
    <property type="project" value="UniProtKB-KW"/>
</dbReference>
<reference evidence="13 14" key="1">
    <citation type="submission" date="2019-01" db="EMBL/GenBank/DDBJ databases">
        <title>Draft genome sequences of the type strains of six Macrococcus species.</title>
        <authorList>
            <person name="Mazhar S."/>
            <person name="Altermann E."/>
            <person name="Hill C."/>
            <person name="Mcauliffe O."/>
        </authorList>
    </citation>
    <scope>NUCLEOTIDE SEQUENCE [LARGE SCALE GENOMIC DNA]</scope>
    <source>
        <strain evidence="13 14">CCM4815</strain>
    </source>
</reference>
<keyword evidence="6" id="KW-0285">Flavoprotein</keyword>
<evidence type="ECO:0000256" key="9">
    <source>
        <dbReference type="ARBA" id="ARBA00023002"/>
    </source>
</evidence>
<evidence type="ECO:0000256" key="3">
    <source>
        <dbReference type="ARBA" id="ARBA00009881"/>
    </source>
</evidence>
<dbReference type="RefSeq" id="WP_133443526.1">
    <property type="nucleotide sequence ID" value="NZ_SCWB01000006.1"/>
</dbReference>
<dbReference type="CDD" id="cd04730">
    <property type="entry name" value="NPD_like"/>
    <property type="match status" value="1"/>
</dbReference>
<evidence type="ECO:0000256" key="1">
    <source>
        <dbReference type="ARBA" id="ARBA00001917"/>
    </source>
</evidence>
<keyword evidence="8" id="KW-0547">Nucleotide-binding</keyword>
<evidence type="ECO:0000256" key="5">
    <source>
        <dbReference type="ARBA" id="ARBA00022575"/>
    </source>
</evidence>
<evidence type="ECO:0000313" key="14">
    <source>
        <dbReference type="Proteomes" id="UP000294802"/>
    </source>
</evidence>
<name>A0A4R6BV93_9STAP</name>
<comment type="caution">
    <text evidence="13">The sequence shown here is derived from an EMBL/GenBank/DDBJ whole genome shotgun (WGS) entry which is preliminary data.</text>
</comment>
<keyword evidence="10 13" id="KW-0503">Monooxygenase</keyword>
<evidence type="ECO:0000256" key="7">
    <source>
        <dbReference type="ARBA" id="ARBA00022643"/>
    </source>
</evidence>
<dbReference type="GO" id="GO:0018580">
    <property type="term" value="F:nitronate monooxygenase activity"/>
    <property type="evidence" value="ECO:0007669"/>
    <property type="project" value="InterPro"/>
</dbReference>
<gene>
    <name evidence="13" type="ORF">ERX29_04620</name>
</gene>
<dbReference type="Gene3D" id="3.20.20.70">
    <property type="entry name" value="Aldolase class I"/>
    <property type="match status" value="1"/>
</dbReference>
<evidence type="ECO:0000256" key="6">
    <source>
        <dbReference type="ARBA" id="ARBA00022630"/>
    </source>
</evidence>
<accession>A0A4R6BV93</accession>
<keyword evidence="5" id="KW-0216">Detoxification</keyword>
<comment type="cofactor">
    <cofactor evidence="1">
        <name>FMN</name>
        <dbReference type="ChEBI" id="CHEBI:58210"/>
    </cofactor>
</comment>
<dbReference type="OrthoDB" id="9778912at2"/>
<keyword evidence="14" id="KW-1185">Reference proteome</keyword>
<dbReference type="GO" id="GO:0009636">
    <property type="term" value="P:response to toxic substance"/>
    <property type="evidence" value="ECO:0007669"/>
    <property type="project" value="UniProtKB-KW"/>
</dbReference>
<evidence type="ECO:0000256" key="12">
    <source>
        <dbReference type="ARBA" id="ARBA00049401"/>
    </source>
</evidence>
<comment type="function">
    <text evidence="2">Nitronate monooxygenase that uses molecular oxygen to catalyze the oxidative denitrification of alkyl nitronates. Acts on propionate 3-nitronate (P3N), the presumed physiological substrate. Probably functions in the detoxification of P3N, a metabolic poison produced by plants and fungi as a defense mechanism.</text>
</comment>
<comment type="similarity">
    <text evidence="3">Belongs to the nitronate monooxygenase family. NMO class I subfamily.</text>
</comment>